<dbReference type="InterPro" id="IPR027816">
    <property type="entry name" value="MAJIN"/>
</dbReference>
<evidence type="ECO:0000313" key="2">
    <source>
        <dbReference type="Proteomes" id="UP000515152"/>
    </source>
</evidence>
<dbReference type="AlphaFoldDB" id="A0A6P8GQN0"/>
<reference evidence="3" key="1">
    <citation type="submission" date="2025-08" db="UniProtKB">
        <authorList>
            <consortium name="RefSeq"/>
        </authorList>
    </citation>
    <scope>IDENTIFICATION</scope>
</reference>
<dbReference type="GO" id="GO:0003677">
    <property type="term" value="F:DNA binding"/>
    <property type="evidence" value="ECO:0007669"/>
    <property type="project" value="InterPro"/>
</dbReference>
<dbReference type="Pfam" id="PF15077">
    <property type="entry name" value="MAJIN"/>
    <property type="match status" value="1"/>
</dbReference>
<feature type="compositionally biased region" description="Polar residues" evidence="1">
    <location>
        <begin position="176"/>
        <end position="190"/>
    </location>
</feature>
<gene>
    <name evidence="3" type="primary">LOC105895515</name>
</gene>
<feature type="compositionally biased region" description="Basic and acidic residues" evidence="1">
    <location>
        <begin position="138"/>
        <end position="149"/>
    </location>
</feature>
<organism evidence="2 3">
    <name type="scientific">Clupea harengus</name>
    <name type="common">Atlantic herring</name>
    <dbReference type="NCBI Taxonomy" id="7950"/>
    <lineage>
        <taxon>Eukaryota</taxon>
        <taxon>Metazoa</taxon>
        <taxon>Chordata</taxon>
        <taxon>Craniata</taxon>
        <taxon>Vertebrata</taxon>
        <taxon>Euteleostomi</taxon>
        <taxon>Actinopterygii</taxon>
        <taxon>Neopterygii</taxon>
        <taxon>Teleostei</taxon>
        <taxon>Clupei</taxon>
        <taxon>Clupeiformes</taxon>
        <taxon>Clupeoidei</taxon>
        <taxon>Clupeidae</taxon>
        <taxon>Clupea</taxon>
    </lineage>
</organism>
<evidence type="ECO:0000313" key="3">
    <source>
        <dbReference type="RefSeq" id="XP_031441028.1"/>
    </source>
</evidence>
<proteinExistence type="predicted"/>
<dbReference type="PANTHER" id="PTHR35824">
    <property type="entry name" value="MEMBRANE-ANCHORED JUNCTION PROTEIN MAJIN"/>
    <property type="match status" value="1"/>
</dbReference>
<dbReference type="RefSeq" id="XP_031441028.1">
    <property type="nucleotide sequence ID" value="XM_031585168.2"/>
</dbReference>
<dbReference type="GO" id="GO:0070197">
    <property type="term" value="P:meiotic attachment of telomere to nuclear envelope"/>
    <property type="evidence" value="ECO:0007669"/>
    <property type="project" value="TreeGrafter"/>
</dbReference>
<dbReference type="Proteomes" id="UP000515152">
    <property type="component" value="Chromosome 18"/>
</dbReference>
<feature type="region of interest" description="Disordered" evidence="1">
    <location>
        <begin position="132"/>
        <end position="199"/>
    </location>
</feature>
<dbReference type="PANTHER" id="PTHR35824:SF1">
    <property type="entry name" value="MEMBRANE-ANCHORED JUNCTION PROTEIN"/>
    <property type="match status" value="1"/>
</dbReference>
<dbReference type="OrthoDB" id="6162963at2759"/>
<dbReference type="GO" id="GO:0005637">
    <property type="term" value="C:nuclear inner membrane"/>
    <property type="evidence" value="ECO:0007669"/>
    <property type="project" value="TreeGrafter"/>
</dbReference>
<feature type="region of interest" description="Disordered" evidence="1">
    <location>
        <begin position="215"/>
        <end position="252"/>
    </location>
</feature>
<sequence>MQLLKRAGRREVENDLRSTLMPVQAFSFPVPETRFFQAGRRIFKFKITRGGNYSGEDMTYDDFVNEELEDAIRIVLASLDTLQPFATKHFNVIPYKCRWERVSKLRFELNSIKLSPYPYLITLYVEPRLHSHGHTGKKTGDWDVTDSKQDASPCPSSPCRPRKHSKKEQPPESALLQPSTDPHNQQSCHQDSPERADEAEEIVYDSKVNAGLEECLNSTQDEQRPEGLPRGSVEQTAPDVSEQKSPEEDNPNLVTRLARAVFPLSLFFKK</sequence>
<dbReference type="GeneID" id="105895515"/>
<accession>A0A6P8GQN0</accession>
<dbReference type="GO" id="GO:0007129">
    <property type="term" value="P:homologous chromosome pairing at meiosis"/>
    <property type="evidence" value="ECO:0007669"/>
    <property type="project" value="TreeGrafter"/>
</dbReference>
<keyword evidence="2" id="KW-1185">Reference proteome</keyword>
<protein>
    <submittedName>
        <fullName evidence="3">Membrane-anchored junction protein isoform X1</fullName>
    </submittedName>
</protein>
<name>A0A6P8GQN0_CLUHA</name>
<evidence type="ECO:0000256" key="1">
    <source>
        <dbReference type="SAM" id="MobiDB-lite"/>
    </source>
</evidence>